<dbReference type="SMART" id="SM00470">
    <property type="entry name" value="ParB"/>
    <property type="match status" value="1"/>
</dbReference>
<protein>
    <submittedName>
        <fullName evidence="4">ParB family chromosome partitioning protein</fullName>
    </submittedName>
</protein>
<dbReference type="CDD" id="cd16405">
    <property type="entry name" value="RepB_like_N"/>
    <property type="match status" value="1"/>
</dbReference>
<evidence type="ECO:0000259" key="3">
    <source>
        <dbReference type="SMART" id="SM00470"/>
    </source>
</evidence>
<dbReference type="AlphaFoldDB" id="A0A559TJT5"/>
<dbReference type="Pfam" id="PF02195">
    <property type="entry name" value="ParB_N"/>
    <property type="match status" value="1"/>
</dbReference>
<dbReference type="Gene3D" id="3.90.1530.10">
    <property type="entry name" value="Conserved hypothetical protein from pyrococcus furiosus pfu- 392566-001, ParB domain"/>
    <property type="match status" value="1"/>
</dbReference>
<dbReference type="EMBL" id="VISO01000001">
    <property type="protein sequence ID" value="TVZ74817.1"/>
    <property type="molecule type" value="Genomic_DNA"/>
</dbReference>
<dbReference type="InterPro" id="IPR011111">
    <property type="entry name" value="Plasmid_RepB"/>
</dbReference>
<dbReference type="InterPro" id="IPR017819">
    <property type="entry name" value="Plasmid_partition_RepB"/>
</dbReference>
<evidence type="ECO:0000256" key="1">
    <source>
        <dbReference type="ARBA" id="ARBA00006295"/>
    </source>
</evidence>
<dbReference type="InterPro" id="IPR003115">
    <property type="entry name" value="ParB_N"/>
</dbReference>
<dbReference type="GO" id="GO:0003677">
    <property type="term" value="F:DNA binding"/>
    <property type="evidence" value="ECO:0007669"/>
    <property type="project" value="InterPro"/>
</dbReference>
<dbReference type="PANTHER" id="PTHR33375">
    <property type="entry name" value="CHROMOSOME-PARTITIONING PROTEIN PARB-RELATED"/>
    <property type="match status" value="1"/>
</dbReference>
<dbReference type="InterPro" id="IPR037972">
    <property type="entry name" value="RepB_N"/>
</dbReference>
<dbReference type="InterPro" id="IPR050336">
    <property type="entry name" value="Chromosome_partition/occlusion"/>
</dbReference>
<sequence>MSRKNLLNLVQVDAARPAKTQGRPLLSPSVQSDESTADNKLVKQVGSTIREEKARQARADEIERRLAEGQTVIEIDPAEVEPSFVQDRMSGDIDGLISSIKEQGQQVPILVRPHPDQAGRYQVAFGHRRLRAVQALERPVKAIVRDLTDEQLVVAQGQENNEREDLTYIEKALFADNLQQRFSRDVIMSALSVYKSDLSYMLSVVVRIPRDLINAIGAAPGVGRRSWVELADLLAKDGSLDLAKLFLESAQVKSLPSEARFKAVVAHLKPRAAPVAVDVWTADDGKRLAKVLNTDGKLEIAIDRKEAPEFAALVLEKLEELYREHRSANSTLDKRTTE</sequence>
<dbReference type="GO" id="GO:0007059">
    <property type="term" value="P:chromosome segregation"/>
    <property type="evidence" value="ECO:0007669"/>
    <property type="project" value="TreeGrafter"/>
</dbReference>
<dbReference type="GO" id="GO:0005694">
    <property type="term" value="C:chromosome"/>
    <property type="evidence" value="ECO:0007669"/>
    <property type="project" value="TreeGrafter"/>
</dbReference>
<evidence type="ECO:0000313" key="5">
    <source>
        <dbReference type="Proteomes" id="UP000319824"/>
    </source>
</evidence>
<evidence type="ECO:0000313" key="4">
    <source>
        <dbReference type="EMBL" id="TVZ74817.1"/>
    </source>
</evidence>
<accession>A0A559TJT5</accession>
<comment type="caution">
    <text evidence="4">The sequence shown here is derived from an EMBL/GenBank/DDBJ whole genome shotgun (WGS) entry which is preliminary data.</text>
</comment>
<dbReference type="NCBIfam" id="TIGR03454">
    <property type="entry name" value="partition_RepB"/>
    <property type="match status" value="1"/>
</dbReference>
<dbReference type="RefSeq" id="WP_022718479.1">
    <property type="nucleotide sequence ID" value="NZ_ATTQ01000025.1"/>
</dbReference>
<dbReference type="NCBIfam" id="TIGR00180">
    <property type="entry name" value="parB_part"/>
    <property type="match status" value="1"/>
</dbReference>
<dbReference type="Proteomes" id="UP000319824">
    <property type="component" value="Unassembled WGS sequence"/>
</dbReference>
<organism evidence="4 5">
    <name type="scientific">Rhizobium mongolense USDA 1844</name>
    <dbReference type="NCBI Taxonomy" id="1079460"/>
    <lineage>
        <taxon>Bacteria</taxon>
        <taxon>Pseudomonadati</taxon>
        <taxon>Pseudomonadota</taxon>
        <taxon>Alphaproteobacteria</taxon>
        <taxon>Hyphomicrobiales</taxon>
        <taxon>Rhizobiaceae</taxon>
        <taxon>Rhizobium/Agrobacterium group</taxon>
        <taxon>Rhizobium</taxon>
    </lineage>
</organism>
<feature type="domain" description="ParB-like N-terminal" evidence="3">
    <location>
        <begin position="73"/>
        <end position="161"/>
    </location>
</feature>
<dbReference type="PANTHER" id="PTHR33375:SF1">
    <property type="entry name" value="CHROMOSOME-PARTITIONING PROTEIN PARB-RELATED"/>
    <property type="match status" value="1"/>
</dbReference>
<dbReference type="SUPFAM" id="SSF110849">
    <property type="entry name" value="ParB/Sulfiredoxin"/>
    <property type="match status" value="1"/>
</dbReference>
<proteinExistence type="inferred from homology"/>
<comment type="similarity">
    <text evidence="1">Belongs to the ParB family.</text>
</comment>
<dbReference type="InterPro" id="IPR004437">
    <property type="entry name" value="ParB/RepB/Spo0J"/>
</dbReference>
<evidence type="ECO:0000256" key="2">
    <source>
        <dbReference type="SAM" id="MobiDB-lite"/>
    </source>
</evidence>
<reference evidence="4 5" key="1">
    <citation type="submission" date="2019-06" db="EMBL/GenBank/DDBJ databases">
        <title>Pac Bio to generate improved reference genome sequences for organisms with transposon mutant libraries (support for FEBA project).</title>
        <authorList>
            <person name="Blow M."/>
        </authorList>
    </citation>
    <scope>NUCLEOTIDE SEQUENCE [LARGE SCALE GENOMIC DNA]</scope>
    <source>
        <strain evidence="4 5">USDA 1844</strain>
    </source>
</reference>
<feature type="region of interest" description="Disordered" evidence="2">
    <location>
        <begin position="13"/>
        <end position="40"/>
    </location>
</feature>
<dbReference type="Pfam" id="PF07506">
    <property type="entry name" value="RepB"/>
    <property type="match status" value="1"/>
</dbReference>
<dbReference type="InterPro" id="IPR036086">
    <property type="entry name" value="ParB/Sulfiredoxin_sf"/>
</dbReference>
<name>A0A559TJT5_9HYPH</name>
<gene>
    <name evidence="4" type="ORF">BCL32_0137</name>
</gene>